<dbReference type="AlphaFoldDB" id="A0A9I9EHH3"/>
<accession>A0A9I9EHH3</accession>
<name>A0A9I9EHH3_CUCME</name>
<organism evidence="1">
    <name type="scientific">Cucumis melo</name>
    <name type="common">Muskmelon</name>
    <dbReference type="NCBI Taxonomy" id="3656"/>
    <lineage>
        <taxon>Eukaryota</taxon>
        <taxon>Viridiplantae</taxon>
        <taxon>Streptophyta</taxon>
        <taxon>Embryophyta</taxon>
        <taxon>Tracheophyta</taxon>
        <taxon>Spermatophyta</taxon>
        <taxon>Magnoliopsida</taxon>
        <taxon>eudicotyledons</taxon>
        <taxon>Gunneridae</taxon>
        <taxon>Pentapetalae</taxon>
        <taxon>rosids</taxon>
        <taxon>fabids</taxon>
        <taxon>Cucurbitales</taxon>
        <taxon>Cucurbitaceae</taxon>
        <taxon>Benincaseae</taxon>
        <taxon>Cucumis</taxon>
    </lineage>
</organism>
<reference evidence="1" key="1">
    <citation type="submission" date="2023-03" db="UniProtKB">
        <authorList>
            <consortium name="EnsemblPlants"/>
        </authorList>
    </citation>
    <scope>IDENTIFICATION</scope>
</reference>
<dbReference type="EnsemblPlants" id="MELO3C033867.2.1">
    <property type="protein sequence ID" value="MELO3C033867.2.1"/>
    <property type="gene ID" value="MELO3C033867.2"/>
</dbReference>
<proteinExistence type="predicted"/>
<dbReference type="Gramene" id="MELO3C033867.2.1">
    <property type="protein sequence ID" value="MELO3C033867.2.1"/>
    <property type="gene ID" value="MELO3C033867.2"/>
</dbReference>
<evidence type="ECO:0000313" key="1">
    <source>
        <dbReference type="EnsemblPlants" id="MELO3C033867.2.1"/>
    </source>
</evidence>
<protein>
    <submittedName>
        <fullName evidence="1">Uncharacterized protein</fullName>
    </submittedName>
</protein>
<sequence>MSGRIVIKSQLSGNQLPFASAPIRARLFYPPSKFFDVYVISVGRVGSFATSNVGVDEMIPYQSKREPTMTI</sequence>